<feature type="compositionally biased region" description="Low complexity" evidence="6">
    <location>
        <begin position="1311"/>
        <end position="1321"/>
    </location>
</feature>
<dbReference type="Pfam" id="PF02010">
    <property type="entry name" value="REJ"/>
    <property type="match status" value="1"/>
</dbReference>
<keyword evidence="5" id="KW-0472">Membrane</keyword>
<feature type="region of interest" description="Disordered" evidence="6">
    <location>
        <begin position="1425"/>
        <end position="1449"/>
    </location>
</feature>
<protein>
    <recommendedName>
        <fullName evidence="7">PKD/REJ-like domain-containing protein</fullName>
    </recommendedName>
</protein>
<evidence type="ECO:0000313" key="8">
    <source>
        <dbReference type="EMBL" id="KAK3267844.1"/>
    </source>
</evidence>
<feature type="domain" description="PKD/REJ-like" evidence="7">
    <location>
        <begin position="19"/>
        <end position="235"/>
    </location>
</feature>
<dbReference type="GO" id="GO:0005886">
    <property type="term" value="C:plasma membrane"/>
    <property type="evidence" value="ECO:0007669"/>
    <property type="project" value="TreeGrafter"/>
</dbReference>
<keyword evidence="3" id="KW-0677">Repeat</keyword>
<dbReference type="InterPro" id="IPR002859">
    <property type="entry name" value="PKD/REJ-like"/>
</dbReference>
<feature type="compositionally biased region" description="Pro residues" evidence="6">
    <location>
        <begin position="1469"/>
        <end position="1484"/>
    </location>
</feature>
<sequence>MVNPGEKLRLVSKVAYVDIPSLGYEWTVIPERSTHALDLAADPDVLACASRFQANLALREHVLEPGGAYTFQLAARDAIGLGSVELTVQVNRPPSGGRVLVNPDKGLAYVQNFQLAAPDWFDEDMPLWYQFGSSVLTSSGGGLKPVVLLDYVPLAGPAFAVETILPMEGLAEHGFRVVVEVNVRDSLGATTQRTCNVTADPPFSADNGNSRVTVASDLASRADEALRNGDAQSTLVQVGAIVGVLDPSTGSGARALLDSGEASAAAEVSALRAELLEKVDAARDMLLPTTSSVQRVAASVEGIVAGTGMLGMEEQLQTVALIDTLVGDTLADPVAVRLTADAAQASCAGLAAVIANRNATRAGEVATLMTRMAKSMLYGSVAGEQGSEVAADELAMRVQRDLGSDPNSTLYAQPVFTEGAMVQFPAAIARQLTATPAVNSSEEGALQHEVPQEVDVDTRVVVSATDPHDPSGSAELAPAPAAVSGRVTTIVLSDAGSEEEVLIQGLSEAVVISLDLHEPAAPQAGGGPPLQGGAVRCAFWSEELAAYSTEGCTHFPNPAPAGAALYWRSRVVADLPAGLDSAWALTLNGSNLTDGCTESFAAARPEYAGADAGLRKYLPRRAAAAADGERSVATTGCELARPGNAFGCWWNWTHQIFSGTECALLTEQQCYCTHLTDFRVINENPVKSLEPPKVQLVSADQLTSLSADDVARSVMILSVVFGVMGAGLYLTWLSTYYHFHERAVLLTKLQRRSGTGKFAFRTDLGTWTWSLFGEDREGEATCISLKTFRQQRSQRSQSIVYVDTTAAVRRYTRALSRPCGLAPHAQQLVAPDEEQLINGPWPKEQALSPFPVHADAWSIDEALLPQEYAELREEADNQPESIVEQAFPQPDREEFRWAVDELALSEVVVAERGYRRGSHAASLLVAPRTGCGIHAFSVLLQGRSKREKAWRSRGQPARASLQGDQPTPTCSDPGSPSALEDSAASRNRRSRRARSTRGNQLCLQEVPNREHQVDAQGLMGEVMAEEDSVVEGGAVTEAACAAVEGAGQDGKETALSLHALHQQQAQAGMVATAQEAPQDPGGGAVADPGGRAVADPGGRAVADPEGGAVADPGGGAVADPGDRVVADPGGRAVAEGRRTRRSIRRIRTLLTRIQMEEEVASSTTSQPKAQGSGASAVEVENVRVRKDKGTATLLPPARPYTPDGRVITMPVPKRNRGMKLDKKKIQAIEISPLERQSDVVRLEGGAHWPSGLAGLRREQCKQLAATRVLHHLAKVRRSRRKLPMPMKARTLLPELEPDVVEQDIAQAADIASSQQASMASDTAYGAEPQLEQETSTLGQGKPAVDADARPGDSEKESVPTASGGESRGAADGASCLRREISIDRGADRASCLRREISIDRGADGASCLSREIDIATAAALHFEEDPAAPPMPPSDVQTPEAAQRHPLTSRSVRFDCPVDEALAILADDTPPPILADDTPPPPASSTPQGAGPLRAAAALTRKALRSVKSGLNLYVVQALFKKPVMKLDFDNSEPLRPVDPTLMKRLRSRLKVVSFMITLLREVQDSNHSKHLCALLDLNFTMMQLRVPMAALRMMTEVESLDESQTKKRLTRGASHNSADFGGQSTNLLSLQSGKRRKYRGRRAQTEELYVGQNISRFRAKVPPFPCAPSCAGYCGFGLVNAGRRQSNLSDSQRKVEPLERLIGTAIVMAYLEVTKTVQAAQLTAEMRRLEQVNWEMQDKSFRWMLSVFRVMMLMHVRHESNEGWLRSTTLWNLIFLQQADGSFSLSGSLATLLHAGDTTDTVYNNPFMKLDTDAMQSSTPCVLIDAASGITLQTRGPGSLVEVAVDASMSLGRRSRVAAGAPMCASARLWGGSIQAVGDSVRPREVPLDVGDVGVQPRGPPEKRRTIATNAETFIRGNSLRPGRSSGARRTALKLPPHVLDNLIEEAASQVQQWHRDFMDVVANLRWTTQVHNNAHHSVPAKLREPPTSRREQRLERLAHIKDLIIGVLRHHPWMKISVVGRHDPFSRPHRILTQCTTLFLQLLIVLACYYSK</sequence>
<proteinExistence type="predicted"/>
<name>A0AAE0L110_9CHLO</name>
<comment type="subcellular location">
    <subcellularLocation>
        <location evidence="1">Membrane</location>
    </subcellularLocation>
</comment>
<accession>A0AAE0L110</accession>
<comment type="caution">
    <text evidence="8">The sequence shown here is derived from an EMBL/GenBank/DDBJ whole genome shotgun (WGS) entry which is preliminary data.</text>
</comment>
<feature type="compositionally biased region" description="Polar residues" evidence="6">
    <location>
        <begin position="962"/>
        <end position="974"/>
    </location>
</feature>
<organism evidence="8 9">
    <name type="scientific">Cymbomonas tetramitiformis</name>
    <dbReference type="NCBI Taxonomy" id="36881"/>
    <lineage>
        <taxon>Eukaryota</taxon>
        <taxon>Viridiplantae</taxon>
        <taxon>Chlorophyta</taxon>
        <taxon>Pyramimonadophyceae</taxon>
        <taxon>Pyramimonadales</taxon>
        <taxon>Pyramimonadaceae</taxon>
        <taxon>Cymbomonas</taxon>
    </lineage>
</organism>
<reference evidence="8 9" key="1">
    <citation type="journal article" date="2015" name="Genome Biol. Evol.">
        <title>Comparative Genomics of a Bacterivorous Green Alga Reveals Evolutionary Causalities and Consequences of Phago-Mixotrophic Mode of Nutrition.</title>
        <authorList>
            <person name="Burns J.A."/>
            <person name="Paasch A."/>
            <person name="Narechania A."/>
            <person name="Kim E."/>
        </authorList>
    </citation>
    <scope>NUCLEOTIDE SEQUENCE [LARGE SCALE GENOMIC DNA]</scope>
    <source>
        <strain evidence="8 9">PLY_AMNH</strain>
    </source>
</reference>
<evidence type="ECO:0000256" key="3">
    <source>
        <dbReference type="ARBA" id="ARBA00022737"/>
    </source>
</evidence>
<feature type="compositionally biased region" description="Basic residues" evidence="6">
    <location>
        <begin position="986"/>
        <end position="995"/>
    </location>
</feature>
<feature type="region of interest" description="Disordered" evidence="6">
    <location>
        <begin position="1157"/>
        <end position="1176"/>
    </location>
</feature>
<feature type="region of interest" description="Disordered" evidence="6">
    <location>
        <begin position="1603"/>
        <end position="1627"/>
    </location>
</feature>
<dbReference type="EMBL" id="LGRX02012169">
    <property type="protein sequence ID" value="KAK3267844.1"/>
    <property type="molecule type" value="Genomic_DNA"/>
</dbReference>
<feature type="compositionally biased region" description="Polar residues" evidence="6">
    <location>
        <begin position="1614"/>
        <end position="1627"/>
    </location>
</feature>
<dbReference type="PANTHER" id="PTHR46730:SF1">
    <property type="entry name" value="PLAT DOMAIN-CONTAINING PROTEIN"/>
    <property type="match status" value="1"/>
</dbReference>
<evidence type="ECO:0000256" key="4">
    <source>
        <dbReference type="ARBA" id="ARBA00022989"/>
    </source>
</evidence>
<feature type="region of interest" description="Disordered" evidence="6">
    <location>
        <begin position="1311"/>
        <end position="1372"/>
    </location>
</feature>
<evidence type="ECO:0000313" key="9">
    <source>
        <dbReference type="Proteomes" id="UP001190700"/>
    </source>
</evidence>
<keyword evidence="4" id="KW-1133">Transmembrane helix</keyword>
<feature type="non-terminal residue" evidence="8">
    <location>
        <position position="2054"/>
    </location>
</feature>
<evidence type="ECO:0000256" key="1">
    <source>
        <dbReference type="ARBA" id="ARBA00004370"/>
    </source>
</evidence>
<feature type="region of interest" description="Disordered" evidence="6">
    <location>
        <begin position="1468"/>
        <end position="1492"/>
    </location>
</feature>
<evidence type="ECO:0000259" key="7">
    <source>
        <dbReference type="Pfam" id="PF02010"/>
    </source>
</evidence>
<feature type="region of interest" description="Disordered" evidence="6">
    <location>
        <begin position="947"/>
        <end position="1002"/>
    </location>
</feature>
<feature type="region of interest" description="Disordered" evidence="6">
    <location>
        <begin position="1192"/>
        <end position="1211"/>
    </location>
</feature>
<dbReference type="PANTHER" id="PTHR46730">
    <property type="entry name" value="POLYCYSTIN-1"/>
    <property type="match status" value="1"/>
</dbReference>
<dbReference type="GO" id="GO:0006816">
    <property type="term" value="P:calcium ion transport"/>
    <property type="evidence" value="ECO:0007669"/>
    <property type="project" value="TreeGrafter"/>
</dbReference>
<evidence type="ECO:0000256" key="5">
    <source>
        <dbReference type="ARBA" id="ARBA00023136"/>
    </source>
</evidence>
<feature type="compositionally biased region" description="Basic and acidic residues" evidence="6">
    <location>
        <begin position="1344"/>
        <end position="1357"/>
    </location>
</feature>
<evidence type="ECO:0000256" key="6">
    <source>
        <dbReference type="SAM" id="MobiDB-lite"/>
    </source>
</evidence>
<feature type="region of interest" description="Disordered" evidence="6">
    <location>
        <begin position="1111"/>
        <end position="1138"/>
    </location>
</feature>
<keyword evidence="2" id="KW-0812">Transmembrane</keyword>
<feature type="compositionally biased region" description="Polar residues" evidence="6">
    <location>
        <begin position="1160"/>
        <end position="1173"/>
    </location>
</feature>
<dbReference type="GO" id="GO:0005261">
    <property type="term" value="F:monoatomic cation channel activity"/>
    <property type="evidence" value="ECO:0007669"/>
    <property type="project" value="TreeGrafter"/>
</dbReference>
<keyword evidence="9" id="KW-1185">Reference proteome</keyword>
<dbReference type="Proteomes" id="UP001190700">
    <property type="component" value="Unassembled WGS sequence"/>
</dbReference>
<evidence type="ECO:0000256" key="2">
    <source>
        <dbReference type="ARBA" id="ARBA00022692"/>
    </source>
</evidence>
<gene>
    <name evidence="8" type="ORF">CYMTET_23621</name>
</gene>